<keyword evidence="3" id="KW-1185">Reference proteome</keyword>
<dbReference type="EMBL" id="JZWI01000013">
    <property type="protein sequence ID" value="KLN56010.1"/>
    <property type="molecule type" value="Genomic_DNA"/>
</dbReference>
<evidence type="ECO:0000259" key="1">
    <source>
        <dbReference type="PROSITE" id="PS51186"/>
    </source>
</evidence>
<dbReference type="InterPro" id="IPR000182">
    <property type="entry name" value="GNAT_dom"/>
</dbReference>
<dbReference type="RefSeq" id="WP_047784874.1">
    <property type="nucleotide sequence ID" value="NZ_JZWI01000013.1"/>
</dbReference>
<dbReference type="PATRIC" id="fig|34073.19.peg.2768"/>
<dbReference type="GO" id="GO:0016747">
    <property type="term" value="F:acyltransferase activity, transferring groups other than amino-acyl groups"/>
    <property type="evidence" value="ECO:0007669"/>
    <property type="project" value="InterPro"/>
</dbReference>
<comment type="caution">
    <text evidence="2">The sequence shown here is derived from an EMBL/GenBank/DDBJ whole genome shotgun (WGS) entry which is preliminary data.</text>
</comment>
<organism evidence="2 3">
    <name type="scientific">Variovorax paradoxus</name>
    <dbReference type="NCBI Taxonomy" id="34073"/>
    <lineage>
        <taxon>Bacteria</taxon>
        <taxon>Pseudomonadati</taxon>
        <taxon>Pseudomonadota</taxon>
        <taxon>Betaproteobacteria</taxon>
        <taxon>Burkholderiales</taxon>
        <taxon>Comamonadaceae</taxon>
        <taxon>Variovorax</taxon>
    </lineage>
</organism>
<dbReference type="Pfam" id="PF00583">
    <property type="entry name" value="Acetyltransf_1"/>
    <property type="match status" value="1"/>
</dbReference>
<dbReference type="CDD" id="cd04301">
    <property type="entry name" value="NAT_SF"/>
    <property type="match status" value="1"/>
</dbReference>
<evidence type="ECO:0000313" key="2">
    <source>
        <dbReference type="EMBL" id="KLN56010.1"/>
    </source>
</evidence>
<dbReference type="NCBIfam" id="NF033083">
    <property type="entry name" value="AAC_3_I"/>
    <property type="match status" value="1"/>
</dbReference>
<dbReference type="PANTHER" id="PTHR43072:SF52">
    <property type="entry name" value="GCN5-RELATED N-ACETYLTRANSFERASE"/>
    <property type="match status" value="1"/>
</dbReference>
<gene>
    <name evidence="2" type="ORF">VPARA_26910</name>
</gene>
<dbReference type="SUPFAM" id="SSF55729">
    <property type="entry name" value="Acyl-CoA N-acyltransferases (Nat)"/>
    <property type="match status" value="1"/>
</dbReference>
<proteinExistence type="predicted"/>
<name>A0A0H2MGR8_VARPD</name>
<keyword evidence="2" id="KW-0808">Transferase</keyword>
<feature type="domain" description="N-acetyltransferase" evidence="1">
    <location>
        <begin position="4"/>
        <end position="157"/>
    </location>
</feature>
<dbReference type="InterPro" id="IPR016181">
    <property type="entry name" value="Acyl_CoA_acyltransferase"/>
</dbReference>
<dbReference type="PROSITE" id="PS51186">
    <property type="entry name" value="GNAT"/>
    <property type="match status" value="1"/>
</dbReference>
<reference evidence="2 3" key="1">
    <citation type="submission" date="2015-03" db="EMBL/GenBank/DDBJ databases">
        <title>Genome sequence of Variovorax paradoxus TBEA6.</title>
        <authorList>
            <person name="Poehlein A."/>
            <person name="Schuldes J."/>
            <person name="Wuebbeler J.H."/>
            <person name="Hiessl S."/>
            <person name="Steinbuechel A."/>
            <person name="Daniel R."/>
        </authorList>
    </citation>
    <scope>NUCLEOTIDE SEQUENCE [LARGE SCALE GENOMIC DNA]</scope>
    <source>
        <strain evidence="2 3">TBEA6</strain>
    </source>
</reference>
<accession>A0A0H2MGR8</accession>
<dbReference type="Proteomes" id="UP000035170">
    <property type="component" value="Unassembled WGS sequence"/>
</dbReference>
<protein>
    <submittedName>
        <fullName evidence="2">Putative acetyltransferase</fullName>
    </submittedName>
</protein>
<dbReference type="Gene3D" id="3.40.630.30">
    <property type="match status" value="1"/>
</dbReference>
<sequence length="159" mass="17406">MSTCTVQQLSADDGALMNALLGVFGEAFGDPDTYGTSRPRPAYLRQLLDSDYFIALVAREGPQVIGGLAAYELRKFEQERSEIYIYDLAIAAAHRRRGVATALIRELQRIGAERGAYVIFVQADPPDAPAVALYSKLGVREDVLHFDIPVPPVRPVQAS</sequence>
<dbReference type="PANTHER" id="PTHR43072">
    <property type="entry name" value="N-ACETYLTRANSFERASE"/>
    <property type="match status" value="1"/>
</dbReference>
<dbReference type="AlphaFoldDB" id="A0A0H2MGR8"/>
<evidence type="ECO:0000313" key="3">
    <source>
        <dbReference type="Proteomes" id="UP000035170"/>
    </source>
</evidence>